<dbReference type="RefSeq" id="WP_345476788.1">
    <property type="nucleotide sequence ID" value="NZ_BAABLW010000003.1"/>
</dbReference>
<reference evidence="2" key="1">
    <citation type="journal article" date="2019" name="Int. J. Syst. Evol. Microbiol.">
        <title>The Global Catalogue of Microorganisms (GCM) 10K type strain sequencing project: providing services to taxonomists for standard genome sequencing and annotation.</title>
        <authorList>
            <consortium name="The Broad Institute Genomics Platform"/>
            <consortium name="The Broad Institute Genome Sequencing Center for Infectious Disease"/>
            <person name="Wu L."/>
            <person name="Ma J."/>
        </authorList>
    </citation>
    <scope>NUCLEOTIDE SEQUENCE [LARGE SCALE GENOMIC DNA]</scope>
    <source>
        <strain evidence="2">JCM 19129</strain>
    </source>
</reference>
<sequence length="393" mass="44898">MRRGRRSQNSAFLDFTVGEYYRRGTQLRRDLSDKTYVHQLLREKTLGGTRIGLPRQYAILTSTEQIIPEILGERVALKFAHGWSAKGVMLLEHLGGGRYFDYMVLRERTIADIRQTQRNALAQFPNKNAVWIVEEFLRGAQPGAIPYDYKFYMFQGQIGAVAQIDRNSSPLRAVMLDGDLKPLRLGQDYWTGRNDTQQTVPLVPRSAVMLSRWAIELAKMTDAPFSRIDLFDTVDGPYFGEFTFSTGAEIKGRVTYSDRIHKHLDSLFADAQKELKGEAVQPRESWSTVLQKTPPEVLGTQPVIDLQEYQRCAYYLHNQGSLGGFRLAQAQERLLDSGADETVNQYVVDAHHAARHQARRLASPPEPQWRRQAKRIYKKVSKLMPVSLPLAQR</sequence>
<protein>
    <recommendedName>
        <fullName evidence="3">Teichuronopeptide biosynthesis TupA-like protein</fullName>
    </recommendedName>
</protein>
<comment type="caution">
    <text evidence="1">The sequence shown here is derived from an EMBL/GenBank/DDBJ whole genome shotgun (WGS) entry which is preliminary data.</text>
</comment>
<dbReference type="InterPro" id="IPR029465">
    <property type="entry name" value="ATPgrasp_TupA"/>
</dbReference>
<dbReference type="SUPFAM" id="SSF56059">
    <property type="entry name" value="Glutathione synthetase ATP-binding domain-like"/>
    <property type="match status" value="1"/>
</dbReference>
<dbReference type="EMBL" id="BAABLW010000003">
    <property type="protein sequence ID" value="GAA4915379.1"/>
    <property type="molecule type" value="Genomic_DNA"/>
</dbReference>
<name>A0ABP9FTR2_9MICC</name>
<evidence type="ECO:0008006" key="3">
    <source>
        <dbReference type="Google" id="ProtNLM"/>
    </source>
</evidence>
<accession>A0ABP9FTR2</accession>
<proteinExistence type="predicted"/>
<evidence type="ECO:0000313" key="2">
    <source>
        <dbReference type="Proteomes" id="UP001500368"/>
    </source>
</evidence>
<dbReference type="Pfam" id="PF14305">
    <property type="entry name" value="ATPgrasp_TupA"/>
    <property type="match status" value="1"/>
</dbReference>
<dbReference type="Proteomes" id="UP001500368">
    <property type="component" value="Unassembled WGS sequence"/>
</dbReference>
<gene>
    <name evidence="1" type="ORF">GCM10025790_08040</name>
</gene>
<keyword evidence="2" id="KW-1185">Reference proteome</keyword>
<evidence type="ECO:0000313" key="1">
    <source>
        <dbReference type="EMBL" id="GAA4915379.1"/>
    </source>
</evidence>
<organism evidence="1 2">
    <name type="scientific">Nesterenkonia rhizosphaerae</name>
    <dbReference type="NCBI Taxonomy" id="1348272"/>
    <lineage>
        <taxon>Bacteria</taxon>
        <taxon>Bacillati</taxon>
        <taxon>Actinomycetota</taxon>
        <taxon>Actinomycetes</taxon>
        <taxon>Micrococcales</taxon>
        <taxon>Micrococcaceae</taxon>
        <taxon>Nesterenkonia</taxon>
    </lineage>
</organism>